<protein>
    <submittedName>
        <fullName evidence="2">DUF3440 domain-containing protein</fullName>
    </submittedName>
    <submittedName>
        <fullName evidence="4">Predicted phosphoadenosine phosphosulfate sulfotransferase</fullName>
    </submittedName>
</protein>
<dbReference type="Proteomes" id="UP000332594">
    <property type="component" value="Unassembled WGS sequence"/>
</dbReference>
<evidence type="ECO:0000313" key="6">
    <source>
        <dbReference type="Proteomes" id="UP000339249"/>
    </source>
</evidence>
<dbReference type="GO" id="GO:0016740">
    <property type="term" value="F:transferase activity"/>
    <property type="evidence" value="ECO:0007669"/>
    <property type="project" value="UniProtKB-KW"/>
</dbReference>
<evidence type="ECO:0000313" key="7">
    <source>
        <dbReference type="Proteomes" id="UP000594500"/>
    </source>
</evidence>
<accession>A0A6D1SF04</accession>
<evidence type="ECO:0000313" key="3">
    <source>
        <dbReference type="EMBL" id="VFS67692.1"/>
    </source>
</evidence>
<dbReference type="InterPro" id="IPR021845">
    <property type="entry name" value="DUF3440"/>
</dbReference>
<dbReference type="Pfam" id="PF01507">
    <property type="entry name" value="PAPS_reduct"/>
    <property type="match status" value="2"/>
</dbReference>
<dbReference type="OrthoDB" id="9774475at2"/>
<dbReference type="InterPro" id="IPR014729">
    <property type="entry name" value="Rossmann-like_a/b/a_fold"/>
</dbReference>
<evidence type="ECO:0000313" key="5">
    <source>
        <dbReference type="Proteomes" id="UP000332594"/>
    </source>
</evidence>
<proteinExistence type="predicted"/>
<dbReference type="PANTHER" id="PTHR30083">
    <property type="entry name" value="TRANSCRIPTIONAL REGULATOR-RELATED"/>
    <property type="match status" value="1"/>
</dbReference>
<evidence type="ECO:0000259" key="1">
    <source>
        <dbReference type="Pfam" id="PF01507"/>
    </source>
</evidence>
<feature type="domain" description="Phosphoadenosine phosphosulphate reductase" evidence="1">
    <location>
        <begin position="151"/>
        <end position="233"/>
    </location>
</feature>
<dbReference type="EMBL" id="CAADJG010000002">
    <property type="protein sequence ID" value="VFS67692.1"/>
    <property type="molecule type" value="Genomic_DNA"/>
</dbReference>
<dbReference type="EMBL" id="CP062916">
    <property type="protein sequence ID" value="QPF07674.1"/>
    <property type="molecule type" value="Genomic_DNA"/>
</dbReference>
<dbReference type="GO" id="GO:0071453">
    <property type="term" value="P:cellular response to oxygen levels"/>
    <property type="evidence" value="ECO:0007669"/>
    <property type="project" value="TreeGrafter"/>
</dbReference>
<name>A0A6D1SF04_RAOTE</name>
<reference evidence="4 6" key="1">
    <citation type="submission" date="2019-04" db="EMBL/GenBank/DDBJ databases">
        <authorList>
            <consortium name="Pathogen Informatics"/>
        </authorList>
    </citation>
    <scope>NUCLEOTIDE SEQUENCE [LARGE SCALE GENOMIC DNA]</scope>
    <source>
        <strain evidence="3 5">NCTC13038</strain>
        <strain evidence="4 6">NCTC9185</strain>
    </source>
</reference>
<organism evidence="4 6">
    <name type="scientific">Raoultella terrigena</name>
    <name type="common">Klebsiella terrigena</name>
    <dbReference type="NCBI Taxonomy" id="577"/>
    <lineage>
        <taxon>Bacteria</taxon>
        <taxon>Pseudomonadati</taxon>
        <taxon>Pseudomonadota</taxon>
        <taxon>Gammaproteobacteria</taxon>
        <taxon>Enterobacterales</taxon>
        <taxon>Enterobacteriaceae</taxon>
        <taxon>Klebsiella/Raoultella group</taxon>
        <taxon>Raoultella</taxon>
    </lineage>
</organism>
<dbReference type="AlphaFoldDB" id="A0A6D1SF04"/>
<dbReference type="Proteomes" id="UP000594500">
    <property type="component" value="Chromosome"/>
</dbReference>
<dbReference type="EMBL" id="CABDVU010000001">
    <property type="protein sequence ID" value="VTN14673.1"/>
    <property type="molecule type" value="Genomic_DNA"/>
</dbReference>
<dbReference type="CDD" id="cd23947">
    <property type="entry name" value="PAPS_reductase-like_YbdN"/>
    <property type="match status" value="1"/>
</dbReference>
<evidence type="ECO:0000313" key="4">
    <source>
        <dbReference type="EMBL" id="VTN14673.1"/>
    </source>
</evidence>
<dbReference type="Pfam" id="PF11922">
    <property type="entry name" value="DUF3440"/>
    <property type="match status" value="2"/>
</dbReference>
<reference evidence="2 7" key="2">
    <citation type="submission" date="2020-10" db="EMBL/GenBank/DDBJ databases">
        <title>Resistance determinants and their genetic context in bacteria from a longitudinal study of pigs reared under conventional and antibiotic-free husbandry practices.</title>
        <authorList>
            <person name="Poulin-Laprade D."/>
            <person name="Brouard J.-S."/>
            <person name="Gagnon N."/>
            <person name="Turcotte A."/>
            <person name="Langlois A."/>
            <person name="Matte J.J."/>
            <person name="Carrillo C.D."/>
            <person name="Zaheer R."/>
            <person name="McAllister T."/>
            <person name="Topp E."/>
            <person name="Talbot G."/>
        </authorList>
    </citation>
    <scope>NUCLEOTIDE SEQUENCE [LARGE SCALE GENOMIC DNA]</scope>
    <source>
        <strain evidence="2 7">Res13-Abat-PEB01-P1-04-A</strain>
    </source>
</reference>
<gene>
    <name evidence="2" type="ORF">IMO34_20465</name>
    <name evidence="3" type="ORF">NCTC13038_01173</name>
    <name evidence="4" type="ORF">NCTC9185_06741</name>
</gene>
<dbReference type="Proteomes" id="UP000339249">
    <property type="component" value="Unassembled WGS sequence"/>
</dbReference>
<feature type="domain" description="Phosphoadenosine phosphosulphate reductase" evidence="1">
    <location>
        <begin position="28"/>
        <end position="81"/>
    </location>
</feature>
<dbReference type="PANTHER" id="PTHR30083:SF0">
    <property type="entry name" value="3'-PHOSPHOADENOSINE 5'-PHOSPHOSULFATE SULFOTRANSFERASE (PAPS REDUCTASE)_FAD SYNTHETASE"/>
    <property type="match status" value="1"/>
</dbReference>
<dbReference type="SUPFAM" id="SSF52402">
    <property type="entry name" value="Adenine nucleotide alpha hydrolases-like"/>
    <property type="match status" value="1"/>
</dbReference>
<dbReference type="InterPro" id="IPR002500">
    <property type="entry name" value="PAPS_reduct_dom"/>
</dbReference>
<keyword evidence="4" id="KW-0808">Transferase</keyword>
<evidence type="ECO:0000313" key="2">
    <source>
        <dbReference type="EMBL" id="QPF07674.1"/>
    </source>
</evidence>
<dbReference type="Gene3D" id="3.40.50.620">
    <property type="entry name" value="HUPs"/>
    <property type="match status" value="1"/>
</dbReference>
<sequence>MKKINLDLDVLDAALLRLDWVFESFEQVCLSFSGGKDSTILFHLAATVARKKRKKFVVLFIDWEAQYLLTIEHVEKMRALYQDVISHFYWIALPLTTVSGVSQHQPEWICWEPGVEWVRQPPAGAVTHGADLPFYHYPMTFESFVPAFIQWLAAGRSLASLIGIRTDESLHRYMALTSQTKSRFADDKPWTTALPGGKSYTCYPLYDWRTQDIWIFNAKSKLPYNPLYDLMYRAGVTLKNMRVCEPFGPEQRRGLWLYHTLEPDTWEKMCRRVSGAHGAAKYANESGDYFALRTQMRKPEQHTWRSYALFLLDSMPETTAEHYRNKIAIYLHWYQTRGFPQDIPDAQEKDLGFRDIPSWRRICKTILKNDYWCRTLSFSPTQSEHYKRYCNNISNKRKTWGTL</sequence>